<dbReference type="RefSeq" id="WP_284282319.1">
    <property type="nucleotide sequence ID" value="NZ_BSOJ01000032.1"/>
</dbReference>
<evidence type="ECO:0000256" key="8">
    <source>
        <dbReference type="ARBA" id="ARBA00023209"/>
    </source>
</evidence>
<keyword evidence="5" id="KW-0210">Decarboxylase</keyword>
<evidence type="ECO:0000256" key="2">
    <source>
        <dbReference type="ARBA" id="ARBA00005189"/>
    </source>
</evidence>
<comment type="pathway">
    <text evidence="2">Lipid metabolism.</text>
</comment>
<name>A0ABQ5YWB0_9BURK</name>
<dbReference type="InterPro" id="IPR033177">
    <property type="entry name" value="PSD-B"/>
</dbReference>
<dbReference type="NCBIfam" id="TIGR00163">
    <property type="entry name" value="PS_decarb"/>
    <property type="match status" value="1"/>
</dbReference>
<dbReference type="PANTHER" id="PTHR10067:SF6">
    <property type="entry name" value="PHOSPHATIDYLSERINE DECARBOXYLASE PROENZYME, MITOCHONDRIAL"/>
    <property type="match status" value="1"/>
</dbReference>
<proteinExistence type="predicted"/>
<evidence type="ECO:0000256" key="7">
    <source>
        <dbReference type="ARBA" id="ARBA00023145"/>
    </source>
</evidence>
<evidence type="ECO:0000256" key="12">
    <source>
        <dbReference type="ARBA" id="ARBA00024326"/>
    </source>
</evidence>
<dbReference type="InterPro" id="IPR003817">
    <property type="entry name" value="PS_Dcarbxylase"/>
</dbReference>
<evidence type="ECO:0000256" key="10">
    <source>
        <dbReference type="ARBA" id="ARBA00023264"/>
    </source>
</evidence>
<evidence type="ECO:0000256" key="6">
    <source>
        <dbReference type="ARBA" id="ARBA00023098"/>
    </source>
</evidence>
<evidence type="ECO:0000256" key="11">
    <source>
        <dbReference type="ARBA" id="ARBA00023317"/>
    </source>
</evidence>
<keyword evidence="11" id="KW-0670">Pyruvate</keyword>
<keyword evidence="14" id="KW-1185">Reference proteome</keyword>
<evidence type="ECO:0000256" key="4">
    <source>
        <dbReference type="ARBA" id="ARBA00022516"/>
    </source>
</evidence>
<comment type="cofactor">
    <cofactor evidence="1">
        <name>pyruvate</name>
        <dbReference type="ChEBI" id="CHEBI:15361"/>
    </cofactor>
</comment>
<comment type="pathway">
    <text evidence="12">Phospholipid metabolism; phosphatidylethanolamine biosynthesis.</text>
</comment>
<evidence type="ECO:0000256" key="3">
    <source>
        <dbReference type="ARBA" id="ARBA00012243"/>
    </source>
</evidence>
<dbReference type="PANTHER" id="PTHR10067">
    <property type="entry name" value="PHOSPHATIDYLSERINE DECARBOXYLASE"/>
    <property type="match status" value="1"/>
</dbReference>
<accession>A0ABQ5YWB0</accession>
<keyword evidence="7" id="KW-0865">Zymogen</keyword>
<gene>
    <name evidence="13" type="ORF">GCM10007875_25970</name>
</gene>
<keyword evidence="6" id="KW-0443">Lipid metabolism</keyword>
<dbReference type="Proteomes" id="UP001156664">
    <property type="component" value="Unassembled WGS sequence"/>
</dbReference>
<keyword evidence="9" id="KW-0456">Lyase</keyword>
<comment type="caution">
    <text evidence="13">The sequence shown here is derived from an EMBL/GenBank/DDBJ whole genome shotgun (WGS) entry which is preliminary data.</text>
</comment>
<dbReference type="Pfam" id="PF02666">
    <property type="entry name" value="PS_Dcarbxylase"/>
    <property type="match status" value="1"/>
</dbReference>
<keyword evidence="4" id="KW-0444">Lipid biosynthesis</keyword>
<evidence type="ECO:0000313" key="13">
    <source>
        <dbReference type="EMBL" id="GLR27506.1"/>
    </source>
</evidence>
<evidence type="ECO:0000256" key="5">
    <source>
        <dbReference type="ARBA" id="ARBA00022793"/>
    </source>
</evidence>
<reference evidence="14" key="1">
    <citation type="journal article" date="2019" name="Int. J. Syst. Evol. Microbiol.">
        <title>The Global Catalogue of Microorganisms (GCM) 10K type strain sequencing project: providing services to taxonomists for standard genome sequencing and annotation.</title>
        <authorList>
            <consortium name="The Broad Institute Genomics Platform"/>
            <consortium name="The Broad Institute Genome Sequencing Center for Infectious Disease"/>
            <person name="Wu L."/>
            <person name="Ma J."/>
        </authorList>
    </citation>
    <scope>NUCLEOTIDE SEQUENCE [LARGE SCALE GENOMIC DNA]</scope>
    <source>
        <strain evidence="14">NBRC 105857</strain>
    </source>
</reference>
<dbReference type="EMBL" id="BSOJ01000032">
    <property type="protein sequence ID" value="GLR27506.1"/>
    <property type="molecule type" value="Genomic_DNA"/>
</dbReference>
<sequence>MNLRTLSLAETLNFAICNRLPRLAASRLMRSISRIEHPWFVHPALWVWKKTSRMDLSDSEQAKFKSIHDCFTRGLRPGSRPVAKATLVSPCDGTLGAFGYVRQGFALQIKGSSYALSELLQNRTLAAQFEGGCYATIRIKPHQYHRLHAPHTGQLQQVHWLHGDQFNINPPALKRIAGLFCRNERLVIQAVHTNGDKLLIIPVAAVLVGGIQLHAAGCTFSQNYTGDKHIALNTQVEAGQEIGWFEHGSTVIVISEKPLQLGGGLALGSPLKMGEVLAI</sequence>
<keyword evidence="10" id="KW-1208">Phospholipid metabolism</keyword>
<dbReference type="EC" id="4.1.1.65" evidence="3"/>
<protein>
    <recommendedName>
        <fullName evidence="3">phosphatidylserine decarboxylase</fullName>
        <ecNumber evidence="3">4.1.1.65</ecNumber>
    </recommendedName>
</protein>
<evidence type="ECO:0000256" key="1">
    <source>
        <dbReference type="ARBA" id="ARBA00001928"/>
    </source>
</evidence>
<evidence type="ECO:0000256" key="9">
    <source>
        <dbReference type="ARBA" id="ARBA00023239"/>
    </source>
</evidence>
<organism evidence="13 14">
    <name type="scientific">Limnobacter litoralis</name>
    <dbReference type="NCBI Taxonomy" id="481366"/>
    <lineage>
        <taxon>Bacteria</taxon>
        <taxon>Pseudomonadati</taxon>
        <taxon>Pseudomonadota</taxon>
        <taxon>Betaproteobacteria</taxon>
        <taxon>Burkholderiales</taxon>
        <taxon>Burkholderiaceae</taxon>
        <taxon>Limnobacter</taxon>
    </lineage>
</organism>
<keyword evidence="8" id="KW-0594">Phospholipid biosynthesis</keyword>
<evidence type="ECO:0000313" key="14">
    <source>
        <dbReference type="Proteomes" id="UP001156664"/>
    </source>
</evidence>